<keyword evidence="1" id="KW-0812">Transmembrane</keyword>
<dbReference type="InterPro" id="IPR040336">
    <property type="entry name" value="At1g61900-like"/>
</dbReference>
<dbReference type="InterPro" id="IPR043891">
    <property type="entry name" value="SPARK"/>
</dbReference>
<evidence type="ECO:0000259" key="3">
    <source>
        <dbReference type="Pfam" id="PF19160"/>
    </source>
</evidence>
<keyword evidence="2" id="KW-0732">Signal</keyword>
<proteinExistence type="predicted"/>
<dbReference type="InterPro" id="IPR059003">
    <property type="entry name" value="At1g61900_C"/>
</dbReference>
<protein>
    <recommendedName>
        <fullName evidence="7">SPARK domain-containing protein</fullName>
    </recommendedName>
</protein>
<dbReference type="Proteomes" id="UP000594263">
    <property type="component" value="Unplaced"/>
</dbReference>
<dbReference type="PANTHER" id="PTHR33831">
    <property type="entry name" value="GPI-ANCHORED PROTEIN"/>
    <property type="match status" value="1"/>
</dbReference>
<dbReference type="Pfam" id="PF19160">
    <property type="entry name" value="SPARK"/>
    <property type="match status" value="1"/>
</dbReference>
<evidence type="ECO:0000313" key="6">
    <source>
        <dbReference type="Proteomes" id="UP000594263"/>
    </source>
</evidence>
<dbReference type="Pfam" id="PF26584">
    <property type="entry name" value="At1g61900"/>
    <property type="match status" value="1"/>
</dbReference>
<reference evidence="5" key="1">
    <citation type="submission" date="2021-01" db="UniProtKB">
        <authorList>
            <consortium name="EnsemblPlants"/>
        </authorList>
    </citation>
    <scope>IDENTIFICATION</scope>
</reference>
<evidence type="ECO:0000259" key="4">
    <source>
        <dbReference type="Pfam" id="PF26584"/>
    </source>
</evidence>
<keyword evidence="1" id="KW-1133">Transmembrane helix</keyword>
<organism evidence="5 6">
    <name type="scientific">Kalanchoe fedtschenkoi</name>
    <name type="common">Lavender scallops</name>
    <name type="synonym">South American air plant</name>
    <dbReference type="NCBI Taxonomy" id="63787"/>
    <lineage>
        <taxon>Eukaryota</taxon>
        <taxon>Viridiplantae</taxon>
        <taxon>Streptophyta</taxon>
        <taxon>Embryophyta</taxon>
        <taxon>Tracheophyta</taxon>
        <taxon>Spermatophyta</taxon>
        <taxon>Magnoliopsida</taxon>
        <taxon>eudicotyledons</taxon>
        <taxon>Gunneridae</taxon>
        <taxon>Pentapetalae</taxon>
        <taxon>Saxifragales</taxon>
        <taxon>Crassulaceae</taxon>
        <taxon>Kalanchoe</taxon>
    </lineage>
</organism>
<sequence length="462" mass="50005">MNQAFSLSCCKGSYIHQLLLFVAWLFCIQDAVTSQIQVGHQRLSRSGLFDPIEVSPTVFPNYTSHGEPSIPVYPALPPAYDPILSGKCPVSFADISSIMEKTALDCSQLVAPVVANVICCPQVSSLLRIVQGYYSRNSDKLVLQNEIAEDCMSDIFSILSSKGGSNNISTLCSIESKNLTGGSCPVKDVIKFEKIVNASKLLNACSSVDPLKESCRPTCQPAIAEAALHLSAGDLSVDDAKIMAGERSHIDVINDCKGVVYAWLSRKLSPDASNKAFRILTACKVNKVCPLEFEQPLEVIRACKNVAAPSPLCCSSLNTYIEGMQNQMLITNKQAILCSTMFGSLLRKGGVLTNVYRLCDVDLKDFSLQVNDGQPGCLLPSLPADVVYDNITGFGFTCDLSDNIEAPWPLSTSITSFSLCASEMSLPARPTSGTLKLTGMCAGVLEFLVFFFMQFVVSVFLR</sequence>
<keyword evidence="1" id="KW-0472">Membrane</keyword>
<evidence type="ECO:0000256" key="2">
    <source>
        <dbReference type="SAM" id="SignalP"/>
    </source>
</evidence>
<evidence type="ECO:0008006" key="7">
    <source>
        <dbReference type="Google" id="ProtNLM"/>
    </source>
</evidence>
<accession>A0A7N0TLF4</accession>
<dbReference type="Gramene" id="Kaladp0039s0461.1.v1.1">
    <property type="protein sequence ID" value="Kaladp0039s0461.1.v1.1"/>
    <property type="gene ID" value="Kaladp0039s0461.v1.1"/>
</dbReference>
<dbReference type="PANTHER" id="PTHR33831:SF4">
    <property type="entry name" value="GPI-ANCHORED PROTEIN"/>
    <property type="match status" value="1"/>
</dbReference>
<feature type="domain" description="At1g61900-like C-terminal" evidence="4">
    <location>
        <begin position="287"/>
        <end position="360"/>
    </location>
</feature>
<keyword evidence="6" id="KW-1185">Reference proteome</keyword>
<dbReference type="GO" id="GO:0005886">
    <property type="term" value="C:plasma membrane"/>
    <property type="evidence" value="ECO:0007669"/>
    <property type="project" value="TreeGrafter"/>
</dbReference>
<evidence type="ECO:0000313" key="5">
    <source>
        <dbReference type="EnsemblPlants" id="Kaladp0039s0461.1.v1.1"/>
    </source>
</evidence>
<name>A0A7N0TLF4_KALFE</name>
<feature type="chain" id="PRO_5029597780" description="SPARK domain-containing protein" evidence="2">
    <location>
        <begin position="34"/>
        <end position="462"/>
    </location>
</feature>
<feature type="transmembrane region" description="Helical" evidence="1">
    <location>
        <begin position="437"/>
        <end position="461"/>
    </location>
</feature>
<dbReference type="EnsemblPlants" id="Kaladp0039s0461.1.v1.1">
    <property type="protein sequence ID" value="Kaladp0039s0461.1.v1.1"/>
    <property type="gene ID" value="Kaladp0039s0461.v1.1"/>
</dbReference>
<evidence type="ECO:0000256" key="1">
    <source>
        <dbReference type="SAM" id="Phobius"/>
    </source>
</evidence>
<dbReference type="OMA" id="NIFQATY"/>
<feature type="signal peptide" evidence="2">
    <location>
        <begin position="1"/>
        <end position="33"/>
    </location>
</feature>
<feature type="domain" description="SPARK" evidence="3">
    <location>
        <begin position="85"/>
        <end position="232"/>
    </location>
</feature>
<dbReference type="AlphaFoldDB" id="A0A7N0TLF4"/>